<dbReference type="AlphaFoldDB" id="A0A173RWF8"/>
<dbReference type="EMBL" id="WKQM01000001">
    <property type="protein sequence ID" value="MSC50517.1"/>
    <property type="molecule type" value="Genomic_DNA"/>
</dbReference>
<evidence type="ECO:0000313" key="23">
    <source>
        <dbReference type="Proteomes" id="UP000260782"/>
    </source>
</evidence>
<evidence type="ECO:0000256" key="3">
    <source>
        <dbReference type="ARBA" id="ARBA00022679"/>
    </source>
</evidence>
<comment type="pathway">
    <text evidence="1">Carbohydrate metabolism; tricarboxylic acid cycle.</text>
</comment>
<dbReference type="Proteomes" id="UP000462091">
    <property type="component" value="Unassembled WGS sequence"/>
</dbReference>
<dbReference type="InterPro" id="IPR024176">
    <property type="entry name" value="Citrate_synthase_bac-typ"/>
</dbReference>
<dbReference type="NCBIfam" id="NF010635">
    <property type="entry name" value="PRK14032.1"/>
    <property type="match status" value="1"/>
</dbReference>
<sequence>MNFAHAEVATLDPTTMRTLCEEYIANNYIDPETSERLGVKRGLRNPDGTGVLAGLTNVCDVVGYKKDQEGHVIPTPGKLIYRGVNINEIVDEAYRNDRFVFEEVIWLLLFGSLPTREQLDDFCEILAESRALPDGFMDTMNAPSPNIMNKLQRCVLGLYSYDDRAEDLSLENILNQSINLIASMPTMMVNAYQMKRRYYDKQSMFFHLPKPGQSTAEHILSTYRPDQKFTHEEAKLLDMCLLVHADHGGGNCSTFTTRVLSSSGTDTYSAISAAIGALKGPKHGGANLMVNRQLQDILKHVENPEDDDEVREYLRRILRKQAGDGSGLIYGMGHAVYTISDPREVILKQRAKHLAYEKGFEEEYNMLCSIERLAPGIFAEEKGSSKPVCANVDLFSGLIYNMLGISEDLYTPLFAIARVPGWCAHRVEEVIFANRIIRPAYKYLGVRQKYKPIEER</sequence>
<dbReference type="SUPFAM" id="SSF48256">
    <property type="entry name" value="Citrate synthase"/>
    <property type="match status" value="1"/>
</dbReference>
<evidence type="ECO:0000313" key="26">
    <source>
        <dbReference type="Proteomes" id="UP000477010"/>
    </source>
</evidence>
<evidence type="ECO:0000256" key="4">
    <source>
        <dbReference type="ARBA" id="ARBA00049288"/>
    </source>
</evidence>
<reference evidence="12 20" key="4">
    <citation type="submission" date="2018-02" db="EMBL/GenBank/DDBJ databases">
        <title>Complete genome sequencing of Faecalibacterium prausnitzii strains isolated from the human gut.</title>
        <authorList>
            <person name="Fitzgerald B.C."/>
            <person name="Shkoporov A.N."/>
            <person name="Ross P.R."/>
            <person name="Hill C."/>
        </authorList>
    </citation>
    <scope>NUCLEOTIDE SEQUENCE [LARGE SCALE GENOMIC DNA]</scope>
    <source>
        <strain evidence="12 20">APC924/119</strain>
        <strain evidence="13 21">ATCC 27768</strain>
    </source>
</reference>
<dbReference type="Proteomes" id="UP000220157">
    <property type="component" value="Unassembled WGS sequence"/>
</dbReference>
<reference evidence="10" key="3">
    <citation type="submission" date="2017-07" db="EMBL/GenBank/DDBJ databases">
        <authorList>
            <person name="Sun Z.S."/>
            <person name="Albrecht U."/>
            <person name="Echele G."/>
            <person name="Lee C.C."/>
        </authorList>
    </citation>
    <scope>NUCLEOTIDE SEQUENCE</scope>
    <source>
        <strain evidence="10">CNCM I 4546</strain>
        <strain evidence="11">CNCM I 4573</strain>
    </source>
</reference>
<evidence type="ECO:0000313" key="9">
    <source>
        <dbReference type="EMBL" id="MSC80207.1"/>
    </source>
</evidence>
<dbReference type="UniPathway" id="UPA00223"/>
<evidence type="ECO:0000313" key="13">
    <source>
        <dbReference type="EMBL" id="RCH46931.1"/>
    </source>
</evidence>
<reference evidence="22 23" key="5">
    <citation type="submission" date="2018-08" db="EMBL/GenBank/DDBJ databases">
        <title>A genome reference for cultivated species of the human gut microbiota.</title>
        <authorList>
            <person name="Zou Y."/>
            <person name="Xue W."/>
            <person name="Luo G."/>
        </authorList>
    </citation>
    <scope>NUCLEOTIDE SEQUENCE [LARGE SCALE GENOMIC DNA]</scope>
    <source>
        <strain evidence="15 24">AF29-11BH</strain>
        <strain evidence="14 23">AF31-14AC</strain>
        <strain evidence="16 22">AM37-13AC</strain>
    </source>
</reference>
<dbReference type="Proteomes" id="UP000260782">
    <property type="component" value="Unassembled WGS sequence"/>
</dbReference>
<comment type="catalytic activity">
    <reaction evidence="4">
        <text>oxaloacetate + acetyl-CoA + H2O = citrate + CoA + H(+)</text>
        <dbReference type="Rhea" id="RHEA:16845"/>
        <dbReference type="ChEBI" id="CHEBI:15377"/>
        <dbReference type="ChEBI" id="CHEBI:15378"/>
        <dbReference type="ChEBI" id="CHEBI:16452"/>
        <dbReference type="ChEBI" id="CHEBI:16947"/>
        <dbReference type="ChEBI" id="CHEBI:57287"/>
        <dbReference type="ChEBI" id="CHEBI:57288"/>
        <dbReference type="EC" id="2.3.3.16"/>
    </reaction>
</comment>
<evidence type="ECO:0000313" key="24">
    <source>
        <dbReference type="Proteomes" id="UP000260783"/>
    </source>
</evidence>
<dbReference type="EMBL" id="NMTV01000068">
    <property type="protein sequence ID" value="PDX71636.1"/>
    <property type="molecule type" value="Genomic_DNA"/>
</dbReference>
<evidence type="ECO:0000313" key="7">
    <source>
        <dbReference type="EMBL" id="CUM82353.1"/>
    </source>
</evidence>
<dbReference type="RefSeq" id="WP_005922275.1">
    <property type="nucleotide sequence ID" value="NZ_CABKNH010000009.1"/>
</dbReference>
<dbReference type="GO" id="GO:0006099">
    <property type="term" value="P:tricarboxylic acid cycle"/>
    <property type="evidence" value="ECO:0007669"/>
    <property type="project" value="UniProtKB-UniPathway"/>
</dbReference>
<gene>
    <name evidence="7" type="primary">citZ</name>
    <name evidence="12" type="ORF">C4N21_07930</name>
    <name evidence="13" type="ORF">C7J97_05370</name>
    <name evidence="10" type="ORF">CGS55_12790</name>
    <name evidence="11" type="ORF">CGS56_12965</name>
    <name evidence="16" type="ORF">DW855_06620</name>
    <name evidence="15" type="ORF">DWZ04_05135</name>
    <name evidence="14" type="ORF">DWZ25_05510</name>
    <name evidence="7" type="ORF">ERS852582_00703</name>
    <name evidence="9" type="ORF">GKD85_05125</name>
    <name evidence="8" type="ORF">GKE10_01060</name>
</gene>
<evidence type="ECO:0000313" key="20">
    <source>
        <dbReference type="Proteomes" id="UP000250550"/>
    </source>
</evidence>
<dbReference type="Gene3D" id="1.10.580.10">
    <property type="entry name" value="Citrate Synthase, domain 1"/>
    <property type="match status" value="1"/>
</dbReference>
<dbReference type="Proteomes" id="UP000260783">
    <property type="component" value="Unassembled WGS sequence"/>
</dbReference>
<dbReference type="PANTHER" id="PTHR11739">
    <property type="entry name" value="CITRATE SYNTHASE"/>
    <property type="match status" value="1"/>
</dbReference>
<dbReference type="InterPro" id="IPR036969">
    <property type="entry name" value="Citrate_synthase_sf"/>
</dbReference>
<dbReference type="EMBL" id="QVES01000004">
    <property type="protein sequence ID" value="RGB88034.1"/>
    <property type="molecule type" value="Genomic_DNA"/>
</dbReference>
<dbReference type="Proteomes" id="UP000219901">
    <property type="component" value="Unassembled WGS sequence"/>
</dbReference>
<evidence type="ECO:0000313" key="15">
    <source>
        <dbReference type="EMBL" id="RGB99254.1"/>
    </source>
</evidence>
<evidence type="ECO:0000313" key="17">
    <source>
        <dbReference type="Proteomes" id="UP000095649"/>
    </source>
</evidence>
<evidence type="ECO:0000313" key="12">
    <source>
        <dbReference type="EMBL" id="RAW65085.1"/>
    </source>
</evidence>
<feature type="active site" evidence="6">
    <location>
        <position position="334"/>
    </location>
</feature>
<keyword evidence="3 5" id="KW-0808">Transferase</keyword>
<feature type="active site" evidence="6">
    <location>
        <position position="393"/>
    </location>
</feature>
<dbReference type="Pfam" id="PF00285">
    <property type="entry name" value="Citrate_synt"/>
    <property type="match status" value="1"/>
</dbReference>
<dbReference type="PRINTS" id="PR00143">
    <property type="entry name" value="CITRTSNTHASE"/>
</dbReference>
<dbReference type="EMBL" id="NMTW01000049">
    <property type="protein sequence ID" value="PDX74663.1"/>
    <property type="molecule type" value="Genomic_DNA"/>
</dbReference>
<evidence type="ECO:0000256" key="2">
    <source>
        <dbReference type="ARBA" id="ARBA00010566"/>
    </source>
</evidence>
<dbReference type="InterPro" id="IPR002020">
    <property type="entry name" value="Citrate_synthase"/>
</dbReference>
<dbReference type="GO" id="GO:0005975">
    <property type="term" value="P:carbohydrate metabolic process"/>
    <property type="evidence" value="ECO:0007669"/>
    <property type="project" value="TreeGrafter"/>
</dbReference>
<dbReference type="GO" id="GO:0036440">
    <property type="term" value="F:citrate synthase activity"/>
    <property type="evidence" value="ECO:0007669"/>
    <property type="project" value="UniProtKB-EC"/>
</dbReference>
<evidence type="ECO:0000313" key="25">
    <source>
        <dbReference type="Proteomes" id="UP000462091"/>
    </source>
</evidence>
<evidence type="ECO:0000313" key="22">
    <source>
        <dbReference type="Proteomes" id="UP000260733"/>
    </source>
</evidence>
<accession>A0A173RWF8</accession>
<dbReference type="EMBL" id="QVFB01000008">
    <property type="protein sequence ID" value="RGC19647.1"/>
    <property type="molecule type" value="Genomic_DNA"/>
</dbReference>
<organism evidence="7 17">
    <name type="scientific">Faecalibacterium prausnitzii</name>
    <dbReference type="NCBI Taxonomy" id="853"/>
    <lineage>
        <taxon>Bacteria</taxon>
        <taxon>Bacillati</taxon>
        <taxon>Bacillota</taxon>
        <taxon>Clostridia</taxon>
        <taxon>Eubacteriales</taxon>
        <taxon>Oscillospiraceae</taxon>
        <taxon>Faecalibacterium</taxon>
    </lineage>
</organism>
<evidence type="ECO:0000313" key="10">
    <source>
        <dbReference type="EMBL" id="PDX71636.1"/>
    </source>
</evidence>
<dbReference type="EMBL" id="QVEW01000004">
    <property type="protein sequence ID" value="RGB99254.1"/>
    <property type="molecule type" value="Genomic_DNA"/>
</dbReference>
<dbReference type="PIRSF" id="PIRSF001369">
    <property type="entry name" value="Citrate_synth"/>
    <property type="match status" value="1"/>
</dbReference>
<dbReference type="InterPro" id="IPR016142">
    <property type="entry name" value="Citrate_synth-like_lrg_a-sub"/>
</dbReference>
<dbReference type="Proteomes" id="UP000095649">
    <property type="component" value="Unassembled WGS sequence"/>
</dbReference>
<dbReference type="GO" id="GO:0005829">
    <property type="term" value="C:cytosol"/>
    <property type="evidence" value="ECO:0007669"/>
    <property type="project" value="TreeGrafter"/>
</dbReference>
<dbReference type="Proteomes" id="UP000260733">
    <property type="component" value="Unassembled WGS sequence"/>
</dbReference>
<dbReference type="EMBL" id="WKQE01000004">
    <property type="protein sequence ID" value="MSC80207.1"/>
    <property type="molecule type" value="Genomic_DNA"/>
</dbReference>
<name>A0A173RWF8_9FIRM</name>
<dbReference type="Proteomes" id="UP000250550">
    <property type="component" value="Unassembled WGS sequence"/>
</dbReference>
<comment type="similarity">
    <text evidence="2 5">Belongs to the citrate synthase family.</text>
</comment>
<dbReference type="GeneID" id="75067715"/>
<evidence type="ECO:0000313" key="18">
    <source>
        <dbReference type="Proteomes" id="UP000219901"/>
    </source>
</evidence>
<evidence type="ECO:0000256" key="1">
    <source>
        <dbReference type="ARBA" id="ARBA00005163"/>
    </source>
</evidence>
<evidence type="ECO:0000313" key="11">
    <source>
        <dbReference type="EMBL" id="PDX74663.1"/>
    </source>
</evidence>
<reference evidence="25 26" key="6">
    <citation type="journal article" date="2019" name="Nat. Med.">
        <title>A library of human gut bacterial isolates paired with longitudinal multiomics data enables mechanistic microbiome research.</title>
        <authorList>
            <person name="Poyet M."/>
            <person name="Groussin M."/>
            <person name="Gibbons S.M."/>
            <person name="Avila-Pacheco J."/>
            <person name="Jiang X."/>
            <person name="Kearney S.M."/>
            <person name="Perrotta A.R."/>
            <person name="Berdy B."/>
            <person name="Zhao S."/>
            <person name="Lieberman T.D."/>
            <person name="Swanson P.K."/>
            <person name="Smith M."/>
            <person name="Roesemann S."/>
            <person name="Alexander J.E."/>
            <person name="Rich S.A."/>
            <person name="Livny J."/>
            <person name="Vlamakis H."/>
            <person name="Clish C."/>
            <person name="Bullock K."/>
            <person name="Deik A."/>
            <person name="Scott J."/>
            <person name="Pierce K.A."/>
            <person name="Xavier R.J."/>
            <person name="Alm E.J."/>
        </authorList>
    </citation>
    <scope>NUCLEOTIDE SEQUENCE [LARGE SCALE GENOMIC DNA]</scope>
    <source>
        <strain evidence="8 25">BIOML-B1</strain>
        <strain evidence="9 26">BIOML-B9</strain>
    </source>
</reference>
<dbReference type="Proteomes" id="UP000252378">
    <property type="component" value="Unassembled WGS sequence"/>
</dbReference>
<dbReference type="Proteomes" id="UP000477010">
    <property type="component" value="Unassembled WGS sequence"/>
</dbReference>
<dbReference type="EMBL" id="PRLF01000009">
    <property type="protein sequence ID" value="RAW65085.1"/>
    <property type="molecule type" value="Genomic_DNA"/>
</dbReference>
<evidence type="ECO:0000313" key="16">
    <source>
        <dbReference type="EMBL" id="RGC19647.1"/>
    </source>
</evidence>
<evidence type="ECO:0000313" key="14">
    <source>
        <dbReference type="EMBL" id="RGB88034.1"/>
    </source>
</evidence>
<dbReference type="OrthoDB" id="9800864at2"/>
<evidence type="ECO:0000256" key="6">
    <source>
        <dbReference type="PIRSR" id="PIRSR001369-1"/>
    </source>
</evidence>
<keyword evidence="7" id="KW-0012">Acyltransferase</keyword>
<dbReference type="EMBL" id="PXUP01000006">
    <property type="protein sequence ID" value="RCH46931.1"/>
    <property type="molecule type" value="Genomic_DNA"/>
</dbReference>
<reference evidence="7 17" key="1">
    <citation type="submission" date="2015-09" db="EMBL/GenBank/DDBJ databases">
        <authorList>
            <consortium name="Pathogen Informatics"/>
        </authorList>
    </citation>
    <scope>NUCLEOTIDE SEQUENCE [LARGE SCALE GENOMIC DNA]</scope>
    <source>
        <strain evidence="7 17">2789STDY5834970</strain>
    </source>
</reference>
<proteinExistence type="inferred from homology"/>
<dbReference type="Gene3D" id="1.10.230.10">
    <property type="entry name" value="Cytochrome P450-Terp, domain 2"/>
    <property type="match status" value="1"/>
</dbReference>
<reference evidence="18 19" key="2">
    <citation type="journal article" date="2017" name="Front. Microbiol.">
        <title>New Insights into the Diversity of the Genus Faecalibacterium.</title>
        <authorList>
            <person name="Benevides L."/>
            <person name="Burman S."/>
            <person name="Martin R."/>
            <person name="Robert V."/>
            <person name="Thomas M."/>
            <person name="Miquel S."/>
            <person name="Chain F."/>
            <person name="Sokol H."/>
            <person name="Bermudez-Humaran L.G."/>
            <person name="Morrison M."/>
            <person name="Langella P."/>
            <person name="Azevedo V.A."/>
            <person name="Chatel J.M."/>
            <person name="Soares S."/>
        </authorList>
    </citation>
    <scope>NUCLEOTIDE SEQUENCE [LARGE SCALE GENOMIC DNA]</scope>
    <source>
        <strain evidence="10 18">CNCM I 4546</strain>
        <strain evidence="11 19">CNCM I 4573</strain>
    </source>
</reference>
<dbReference type="InterPro" id="IPR016143">
    <property type="entry name" value="Citrate_synth-like_sm_a-sub"/>
</dbReference>
<dbReference type="PANTHER" id="PTHR11739:SF4">
    <property type="entry name" value="CITRATE SYNTHASE, PEROXISOMAL"/>
    <property type="match status" value="1"/>
</dbReference>
<evidence type="ECO:0000313" key="19">
    <source>
        <dbReference type="Proteomes" id="UP000220157"/>
    </source>
</evidence>
<evidence type="ECO:0000256" key="5">
    <source>
        <dbReference type="PIRNR" id="PIRNR001369"/>
    </source>
</evidence>
<dbReference type="EMBL" id="CYXN01000003">
    <property type="protein sequence ID" value="CUM82353.1"/>
    <property type="molecule type" value="Genomic_DNA"/>
</dbReference>
<protein>
    <recommendedName>
        <fullName evidence="5">Citrate synthase</fullName>
    </recommendedName>
</protein>
<evidence type="ECO:0000313" key="8">
    <source>
        <dbReference type="EMBL" id="MSC50517.1"/>
    </source>
</evidence>
<dbReference type="CDD" id="cd06113">
    <property type="entry name" value="citrate_synt_like_1_2"/>
    <property type="match status" value="1"/>
</dbReference>
<evidence type="ECO:0000313" key="21">
    <source>
        <dbReference type="Proteomes" id="UP000252378"/>
    </source>
</evidence>